<dbReference type="RefSeq" id="WP_207163439.1">
    <property type="nucleotide sequence ID" value="NZ_CP071382.1"/>
</dbReference>
<dbReference type="EMBL" id="CP071382">
    <property type="protein sequence ID" value="QSV45646.1"/>
    <property type="molecule type" value="Genomic_DNA"/>
</dbReference>
<evidence type="ECO:0008006" key="3">
    <source>
        <dbReference type="Google" id="ProtNLM"/>
    </source>
</evidence>
<proteinExistence type="predicted"/>
<protein>
    <recommendedName>
        <fullName evidence="3">DUF1667 domain-containing protein</fullName>
    </recommendedName>
</protein>
<organism evidence="1 2">
    <name type="scientific">Geobacter benzoatilyticus</name>
    <dbReference type="NCBI Taxonomy" id="2815309"/>
    <lineage>
        <taxon>Bacteria</taxon>
        <taxon>Pseudomonadati</taxon>
        <taxon>Thermodesulfobacteriota</taxon>
        <taxon>Desulfuromonadia</taxon>
        <taxon>Geobacterales</taxon>
        <taxon>Geobacteraceae</taxon>
        <taxon>Geobacter</taxon>
    </lineage>
</organism>
<sequence>MNSKFTQKAGCSSCPAFCVLVSGEYLSADAVDDGVIIAGCKAAAAEVRAGKRLSMWNQLKCPALQAFELEAHRTKIRFLTGKTFFVV</sequence>
<dbReference type="Proteomes" id="UP000663651">
    <property type="component" value="Chromosome"/>
</dbReference>
<accession>A0ABX7Q420</accession>
<keyword evidence="2" id="KW-1185">Reference proteome</keyword>
<gene>
    <name evidence="1" type="ORF">JZM60_16275</name>
</gene>
<reference evidence="1 2" key="1">
    <citation type="submission" date="2021-03" db="EMBL/GenBank/DDBJ databases">
        <title>Geobacter metallireducens gen. nov. sp. nov., a microorganism capable of coupling the complete oxidation of organic compounds to the reduction of iron and other metals.</title>
        <authorList>
            <person name="Li Y."/>
        </authorList>
    </citation>
    <scope>NUCLEOTIDE SEQUENCE [LARGE SCALE GENOMIC DNA]</scope>
    <source>
        <strain evidence="1 2">Jerry-YX</strain>
    </source>
</reference>
<evidence type="ECO:0000313" key="1">
    <source>
        <dbReference type="EMBL" id="QSV45646.1"/>
    </source>
</evidence>
<evidence type="ECO:0000313" key="2">
    <source>
        <dbReference type="Proteomes" id="UP000663651"/>
    </source>
</evidence>
<name>A0ABX7Q420_9BACT</name>